<name>A0A9W8GR28_9FUNG</name>
<dbReference type="GO" id="GO:0000139">
    <property type="term" value="C:Golgi membrane"/>
    <property type="evidence" value="ECO:0007669"/>
    <property type="project" value="UniProtKB-SubCell"/>
</dbReference>
<dbReference type="Proteomes" id="UP001151516">
    <property type="component" value="Unassembled WGS sequence"/>
</dbReference>
<dbReference type="AlphaFoldDB" id="A0A9W8GR28"/>
<dbReference type="Pfam" id="PF05832">
    <property type="entry name" value="DUF846"/>
    <property type="match status" value="1"/>
</dbReference>
<dbReference type="OrthoDB" id="2151161at2759"/>
<dbReference type="InterPro" id="IPR008564">
    <property type="entry name" value="TVP23-like"/>
</dbReference>
<evidence type="ECO:0000256" key="4">
    <source>
        <dbReference type="ARBA" id="ARBA00013603"/>
    </source>
</evidence>
<dbReference type="PANTHER" id="PTHR13019:SF7">
    <property type="entry name" value="GOLGI APPARATUS MEMBRANE PROTEIN TVP23"/>
    <property type="match status" value="1"/>
</dbReference>
<evidence type="ECO:0000256" key="6">
    <source>
        <dbReference type="ARBA" id="ARBA00022989"/>
    </source>
</evidence>
<dbReference type="PANTHER" id="PTHR13019">
    <property type="entry name" value="GOLGI APPARATUS MEMBRANE PROTEIN TVP23"/>
    <property type="match status" value="1"/>
</dbReference>
<feature type="transmembrane region" description="Helical" evidence="8">
    <location>
        <begin position="122"/>
        <end position="143"/>
    </location>
</feature>
<protein>
    <recommendedName>
        <fullName evidence="4 8">Golgi apparatus membrane protein TVP23</fullName>
    </recommendedName>
</protein>
<dbReference type="GO" id="GO:0016192">
    <property type="term" value="P:vesicle-mediated transport"/>
    <property type="evidence" value="ECO:0007669"/>
    <property type="project" value="TreeGrafter"/>
</dbReference>
<organism evidence="9 10">
    <name type="scientific">Coemansia spiralis</name>
    <dbReference type="NCBI Taxonomy" id="417178"/>
    <lineage>
        <taxon>Eukaryota</taxon>
        <taxon>Fungi</taxon>
        <taxon>Fungi incertae sedis</taxon>
        <taxon>Zoopagomycota</taxon>
        <taxon>Kickxellomycotina</taxon>
        <taxon>Kickxellomycetes</taxon>
        <taxon>Kickxellales</taxon>
        <taxon>Kickxellaceae</taxon>
        <taxon>Coemansia</taxon>
    </lineage>
</organism>
<evidence type="ECO:0000256" key="5">
    <source>
        <dbReference type="ARBA" id="ARBA00022692"/>
    </source>
</evidence>
<feature type="transmembrane region" description="Helical" evidence="8">
    <location>
        <begin position="35"/>
        <end position="54"/>
    </location>
</feature>
<reference evidence="9" key="1">
    <citation type="submission" date="2022-07" db="EMBL/GenBank/DDBJ databases">
        <title>Phylogenomic reconstructions and comparative analyses of Kickxellomycotina fungi.</title>
        <authorList>
            <person name="Reynolds N.K."/>
            <person name="Stajich J.E."/>
            <person name="Barry K."/>
            <person name="Grigoriev I.V."/>
            <person name="Crous P."/>
            <person name="Smith M.E."/>
        </authorList>
    </citation>
    <scope>NUCLEOTIDE SEQUENCE</scope>
    <source>
        <strain evidence="9">CBS 109367</strain>
    </source>
</reference>
<evidence type="ECO:0000313" key="9">
    <source>
        <dbReference type="EMBL" id="KAJ2690320.1"/>
    </source>
</evidence>
<feature type="transmembrane region" description="Helical" evidence="8">
    <location>
        <begin position="60"/>
        <end position="79"/>
    </location>
</feature>
<evidence type="ECO:0000256" key="3">
    <source>
        <dbReference type="ARBA" id="ARBA00005467"/>
    </source>
</evidence>
<dbReference type="GO" id="GO:0009306">
    <property type="term" value="P:protein secretion"/>
    <property type="evidence" value="ECO:0007669"/>
    <property type="project" value="TreeGrafter"/>
</dbReference>
<comment type="function">
    <text evidence="1 8">Golgi membrane protein involved in vesicular trafficking.</text>
</comment>
<feature type="transmembrane region" description="Helical" evidence="8">
    <location>
        <begin position="149"/>
        <end position="167"/>
    </location>
</feature>
<dbReference type="EMBL" id="JANBTX010000013">
    <property type="protein sequence ID" value="KAJ2690320.1"/>
    <property type="molecule type" value="Genomic_DNA"/>
</dbReference>
<evidence type="ECO:0000256" key="1">
    <source>
        <dbReference type="ARBA" id="ARBA00003246"/>
    </source>
</evidence>
<sequence>MSHLQSPPALGLPETPQDGSFEPQQNMFQVSSHPMALLFLILFKGFALALYLLGNFFTNNFILLFVVCVLTLAVDFWTVKNISGRLLVGLRWWNEVREDGTNEWIFESRDQSVPINSSDSRIFWSVLYATPAIWSLLAIAAFFSLKFQWLLIVIIAVLLSSANLIGYQRCDKDQKKRWSQLTGNATSAGLMSGMVSGLMNNAIAGGVVGRLFNRG</sequence>
<keyword evidence="10" id="KW-1185">Reference proteome</keyword>
<evidence type="ECO:0000256" key="7">
    <source>
        <dbReference type="ARBA" id="ARBA00023136"/>
    </source>
</evidence>
<comment type="similarity">
    <text evidence="3 8">Belongs to the TVP23 family.</text>
</comment>
<proteinExistence type="inferred from homology"/>
<keyword evidence="7 8" id="KW-0472">Membrane</keyword>
<evidence type="ECO:0000313" key="10">
    <source>
        <dbReference type="Proteomes" id="UP001151516"/>
    </source>
</evidence>
<comment type="caution">
    <text evidence="9">The sequence shown here is derived from an EMBL/GenBank/DDBJ whole genome shotgun (WGS) entry which is preliminary data.</text>
</comment>
<evidence type="ECO:0000256" key="2">
    <source>
        <dbReference type="ARBA" id="ARBA00004141"/>
    </source>
</evidence>
<keyword evidence="8" id="KW-0333">Golgi apparatus</keyword>
<evidence type="ECO:0000256" key="8">
    <source>
        <dbReference type="RuleBase" id="RU361206"/>
    </source>
</evidence>
<keyword evidence="6 8" id="KW-1133">Transmembrane helix</keyword>
<comment type="subcellular location">
    <subcellularLocation>
        <location evidence="8">Golgi apparatus membrane</location>
        <topology evidence="8">Multi-pass membrane protein</topology>
    </subcellularLocation>
    <subcellularLocation>
        <location evidence="2">Membrane</location>
        <topology evidence="2">Multi-pass membrane protein</topology>
    </subcellularLocation>
</comment>
<accession>A0A9W8GR28</accession>
<keyword evidence="5 8" id="KW-0812">Transmembrane</keyword>
<gene>
    <name evidence="9" type="primary">TVP23</name>
    <name evidence="9" type="ORF">IWW39_000871</name>
</gene>